<dbReference type="Proteomes" id="UP001144673">
    <property type="component" value="Chromosome 3"/>
</dbReference>
<reference evidence="1" key="1">
    <citation type="journal article" date="2023" name="Access Microbiol">
        <title>De-novo genome assembly for Akanthomyces muscarius, a biocontrol agent of insect agricultural pests.</title>
        <authorList>
            <person name="Erdos Z."/>
            <person name="Studholme D.J."/>
            <person name="Raymond B."/>
            <person name="Sharma M."/>
        </authorList>
    </citation>
    <scope>NUCLEOTIDE SEQUENCE</scope>
    <source>
        <strain evidence="1">Ve6</strain>
    </source>
</reference>
<accession>A0A9W8UIG2</accession>
<evidence type="ECO:0000313" key="2">
    <source>
        <dbReference type="Proteomes" id="UP001144673"/>
    </source>
</evidence>
<dbReference type="GeneID" id="80889496"/>
<evidence type="ECO:0000313" key="1">
    <source>
        <dbReference type="EMBL" id="KAJ4147835.1"/>
    </source>
</evidence>
<comment type="caution">
    <text evidence="1">The sequence shown here is derived from an EMBL/GenBank/DDBJ whole genome shotgun (WGS) entry which is preliminary data.</text>
</comment>
<keyword evidence="2" id="KW-1185">Reference proteome</keyword>
<dbReference type="KEGG" id="amus:LMH87_002337"/>
<sequence length="169" mass="19332">MNMPKMLRILTHSLPSIETRAPDVVTAPTTNKYQFNSRYKQMSQSNITAEEFKQWLDGAFLGDPEDSRAYCEQTMSPNYLRFSAGGGRTDFEAAVAKVTLFRTICRKWALNVNFLVQEGNKIAVRCTVSMIMGEGEEQNMELMFMAERDADGRYENVWELSKAIDEFTL</sequence>
<organism evidence="1 2">
    <name type="scientific">Akanthomyces muscarius</name>
    <name type="common">Entomopathogenic fungus</name>
    <name type="synonym">Lecanicillium muscarium</name>
    <dbReference type="NCBI Taxonomy" id="2231603"/>
    <lineage>
        <taxon>Eukaryota</taxon>
        <taxon>Fungi</taxon>
        <taxon>Dikarya</taxon>
        <taxon>Ascomycota</taxon>
        <taxon>Pezizomycotina</taxon>
        <taxon>Sordariomycetes</taxon>
        <taxon>Hypocreomycetidae</taxon>
        <taxon>Hypocreales</taxon>
        <taxon>Cordycipitaceae</taxon>
        <taxon>Akanthomyces</taxon>
    </lineage>
</organism>
<gene>
    <name evidence="1" type="ORF">LMH87_002337</name>
</gene>
<name>A0A9W8UIG2_AKAMU</name>
<proteinExistence type="predicted"/>
<dbReference type="RefSeq" id="XP_056050776.1">
    <property type="nucleotide sequence ID" value="XM_056193773.1"/>
</dbReference>
<protein>
    <recommendedName>
        <fullName evidence="3">SnoaL-like domain-containing protein</fullName>
    </recommendedName>
</protein>
<dbReference type="AlphaFoldDB" id="A0A9W8UIG2"/>
<evidence type="ECO:0008006" key="3">
    <source>
        <dbReference type="Google" id="ProtNLM"/>
    </source>
</evidence>
<dbReference type="EMBL" id="JAJHUN010000010">
    <property type="protein sequence ID" value="KAJ4147835.1"/>
    <property type="molecule type" value="Genomic_DNA"/>
</dbReference>